<keyword evidence="3 7" id="KW-1133">Transmembrane helix</keyword>
<gene>
    <name evidence="9" type="ORF">PG991_002961</name>
</gene>
<keyword evidence="10" id="KW-1185">Reference proteome</keyword>
<dbReference type="PANTHER" id="PTHR33048">
    <property type="entry name" value="PTH11-LIKE INTEGRAL MEMBRANE PROTEIN (AFU_ORTHOLOGUE AFUA_5G11245)"/>
    <property type="match status" value="1"/>
</dbReference>
<evidence type="ECO:0000313" key="10">
    <source>
        <dbReference type="Proteomes" id="UP001396898"/>
    </source>
</evidence>
<keyword evidence="2 7" id="KW-0812">Transmembrane</keyword>
<sequence length="274" mass="29841">MVWAGITVVVLFCVAFVITYLITATPGKGGFLDPGYRAQMSKIPNTLITVAAYVSVLTDIYTMIIPMHQIPKLGLSYKRKWGISFIFLTGAVATVAGIINLVFRMSKTIMDFSDITWAGSYPLMTSVCENNLGLVCVSMPVVLALFVGRLTAFGQSLGSWVNLRKAQRHGAGDSASNLSPSDGNESAPESAPELPEGRNLDPRLGGMRKFIRNLNRSRVDNNTTVASTFNDLTSADLSYHVQLKNLHPSHSVKSEKLGRGLRTEVAMDLVLQWG</sequence>
<keyword evidence="4 7" id="KW-0472">Membrane</keyword>
<evidence type="ECO:0000256" key="5">
    <source>
        <dbReference type="ARBA" id="ARBA00038359"/>
    </source>
</evidence>
<evidence type="ECO:0000259" key="8">
    <source>
        <dbReference type="Pfam" id="PF20684"/>
    </source>
</evidence>
<dbReference type="PANTHER" id="PTHR33048:SF158">
    <property type="entry name" value="MEMBRANE PROTEIN PTH11-LIKE, PUTATIVE-RELATED"/>
    <property type="match status" value="1"/>
</dbReference>
<name>A0ABR1SGX1_9PEZI</name>
<evidence type="ECO:0000256" key="4">
    <source>
        <dbReference type="ARBA" id="ARBA00023136"/>
    </source>
</evidence>
<organism evidence="9 10">
    <name type="scientific">Apiospora marii</name>
    <dbReference type="NCBI Taxonomy" id="335849"/>
    <lineage>
        <taxon>Eukaryota</taxon>
        <taxon>Fungi</taxon>
        <taxon>Dikarya</taxon>
        <taxon>Ascomycota</taxon>
        <taxon>Pezizomycotina</taxon>
        <taxon>Sordariomycetes</taxon>
        <taxon>Xylariomycetidae</taxon>
        <taxon>Amphisphaeriales</taxon>
        <taxon>Apiosporaceae</taxon>
        <taxon>Apiospora</taxon>
    </lineage>
</organism>
<feature type="transmembrane region" description="Helical" evidence="7">
    <location>
        <begin position="81"/>
        <end position="103"/>
    </location>
</feature>
<dbReference type="Pfam" id="PF20684">
    <property type="entry name" value="Fung_rhodopsin"/>
    <property type="match status" value="1"/>
</dbReference>
<feature type="compositionally biased region" description="Polar residues" evidence="6">
    <location>
        <begin position="174"/>
        <end position="184"/>
    </location>
</feature>
<dbReference type="InterPro" id="IPR052337">
    <property type="entry name" value="SAT4-like"/>
</dbReference>
<protein>
    <recommendedName>
        <fullName evidence="8">Rhodopsin domain-containing protein</fullName>
    </recommendedName>
</protein>
<feature type="transmembrane region" description="Helical" evidence="7">
    <location>
        <begin position="6"/>
        <end position="25"/>
    </location>
</feature>
<accession>A0ABR1SGX1</accession>
<proteinExistence type="inferred from homology"/>
<evidence type="ECO:0000256" key="3">
    <source>
        <dbReference type="ARBA" id="ARBA00022989"/>
    </source>
</evidence>
<comment type="caution">
    <text evidence="9">The sequence shown here is derived from an EMBL/GenBank/DDBJ whole genome shotgun (WGS) entry which is preliminary data.</text>
</comment>
<reference evidence="9 10" key="1">
    <citation type="submission" date="2023-01" db="EMBL/GenBank/DDBJ databases">
        <title>Analysis of 21 Apiospora genomes using comparative genomics revels a genus with tremendous synthesis potential of carbohydrate active enzymes and secondary metabolites.</title>
        <authorList>
            <person name="Sorensen T."/>
        </authorList>
    </citation>
    <scope>NUCLEOTIDE SEQUENCE [LARGE SCALE GENOMIC DNA]</scope>
    <source>
        <strain evidence="9 10">CBS 20057</strain>
    </source>
</reference>
<feature type="compositionally biased region" description="Low complexity" evidence="6">
    <location>
        <begin position="185"/>
        <end position="194"/>
    </location>
</feature>
<comment type="subcellular location">
    <subcellularLocation>
        <location evidence="1">Membrane</location>
        <topology evidence="1">Multi-pass membrane protein</topology>
    </subcellularLocation>
</comment>
<evidence type="ECO:0000256" key="7">
    <source>
        <dbReference type="SAM" id="Phobius"/>
    </source>
</evidence>
<feature type="region of interest" description="Disordered" evidence="6">
    <location>
        <begin position="171"/>
        <end position="203"/>
    </location>
</feature>
<dbReference type="InterPro" id="IPR049326">
    <property type="entry name" value="Rhodopsin_dom_fungi"/>
</dbReference>
<evidence type="ECO:0000256" key="1">
    <source>
        <dbReference type="ARBA" id="ARBA00004141"/>
    </source>
</evidence>
<dbReference type="EMBL" id="JAQQWI010000006">
    <property type="protein sequence ID" value="KAK8033563.1"/>
    <property type="molecule type" value="Genomic_DNA"/>
</dbReference>
<comment type="similarity">
    <text evidence="5">Belongs to the SAT4 family.</text>
</comment>
<evidence type="ECO:0000256" key="6">
    <source>
        <dbReference type="SAM" id="MobiDB-lite"/>
    </source>
</evidence>
<feature type="transmembrane region" description="Helical" evidence="7">
    <location>
        <begin position="46"/>
        <end position="69"/>
    </location>
</feature>
<dbReference type="Proteomes" id="UP001396898">
    <property type="component" value="Unassembled WGS sequence"/>
</dbReference>
<evidence type="ECO:0000313" key="9">
    <source>
        <dbReference type="EMBL" id="KAK8033563.1"/>
    </source>
</evidence>
<feature type="domain" description="Rhodopsin" evidence="8">
    <location>
        <begin position="1"/>
        <end position="146"/>
    </location>
</feature>
<evidence type="ECO:0000256" key="2">
    <source>
        <dbReference type="ARBA" id="ARBA00022692"/>
    </source>
</evidence>